<keyword evidence="2" id="KW-1185">Reference proteome</keyword>
<reference evidence="1 2" key="1">
    <citation type="journal article" date="2013" name="Curr. Biol.">
        <title>Shared signatures of parasitism and phylogenomics unite Cryptomycota and microsporidia.</title>
        <authorList>
            <person name="James T.Y."/>
            <person name="Pelin A."/>
            <person name="Bonen L."/>
            <person name="Ahrendt S."/>
            <person name="Sain D."/>
            <person name="Corradi N."/>
            <person name="Stajich J.E."/>
        </authorList>
    </citation>
    <scope>NUCLEOTIDE SEQUENCE [LARGE SCALE GENOMIC DNA]</scope>
    <source>
        <strain evidence="1 2">CSF55</strain>
    </source>
</reference>
<sequence>MSMIQLTVQLATQNPQDVDPETLVFLVILTSGPKKLVISSHASSIFHLDEIKVTTELSNGDGQCSRCKEILHHAFIKQVSQIPQKFMGEEEQDSTCR</sequence>
<evidence type="ECO:0000313" key="2">
    <source>
        <dbReference type="Proteomes" id="UP000030755"/>
    </source>
</evidence>
<gene>
    <name evidence="1" type="ORF">O9G_000034</name>
</gene>
<dbReference type="AlphaFoldDB" id="A0A075ASQ3"/>
<proteinExistence type="predicted"/>
<accession>A0A075ASQ3</accession>
<organism evidence="1 2">
    <name type="scientific">Rozella allomycis (strain CSF55)</name>
    <dbReference type="NCBI Taxonomy" id="988480"/>
    <lineage>
        <taxon>Eukaryota</taxon>
        <taxon>Fungi</taxon>
        <taxon>Fungi incertae sedis</taxon>
        <taxon>Cryptomycota</taxon>
        <taxon>Cryptomycota incertae sedis</taxon>
        <taxon>Rozella</taxon>
    </lineage>
</organism>
<dbReference type="Proteomes" id="UP000030755">
    <property type="component" value="Unassembled WGS sequence"/>
</dbReference>
<protein>
    <submittedName>
        <fullName evidence="1">Uncharacterized protein</fullName>
    </submittedName>
</protein>
<evidence type="ECO:0000313" key="1">
    <source>
        <dbReference type="EMBL" id="EPZ31558.1"/>
    </source>
</evidence>
<dbReference type="EMBL" id="KE561209">
    <property type="protein sequence ID" value="EPZ31558.1"/>
    <property type="molecule type" value="Genomic_DNA"/>
</dbReference>
<name>A0A075ASQ3_ROZAC</name>
<dbReference type="HOGENOM" id="CLU_2347882_0_0_1"/>